<dbReference type="InterPro" id="IPR052165">
    <property type="entry name" value="Membrane_assoc_protease"/>
</dbReference>
<evidence type="ECO:0000313" key="7">
    <source>
        <dbReference type="EMBL" id="VEP16988.1"/>
    </source>
</evidence>
<comment type="subcellular location">
    <subcellularLocation>
        <location evidence="1">Membrane</location>
        <topology evidence="1">Multi-pass membrane protein</topology>
    </subcellularLocation>
</comment>
<sequence length="136" mass="14799">MWLIAGACLCAAELILPTTFIVFNMGIAAILVAGVSLMLPFPNLLIALWVVFSLSGVILSRRFLTSKPKARNIEDDSEGEALTAILPGKTGRVLYEGNSWQAKCVDESIQIAEKEAVYIVEKQGNTLIILPRNLLP</sequence>
<dbReference type="InterPro" id="IPR012340">
    <property type="entry name" value="NA-bd_OB-fold"/>
</dbReference>
<evidence type="ECO:0000256" key="4">
    <source>
        <dbReference type="ARBA" id="ARBA00023136"/>
    </source>
</evidence>
<reference evidence="7 8" key="1">
    <citation type="submission" date="2019-01" db="EMBL/GenBank/DDBJ databases">
        <authorList>
            <person name="Brito A."/>
        </authorList>
    </citation>
    <scope>NUCLEOTIDE SEQUENCE [LARGE SCALE GENOMIC DNA]</scope>
    <source>
        <strain evidence="7">1</strain>
    </source>
</reference>
<dbReference type="AlphaFoldDB" id="A0A563VZV3"/>
<feature type="domain" description="NfeD-like C-terminal" evidence="6">
    <location>
        <begin position="79"/>
        <end position="129"/>
    </location>
</feature>
<evidence type="ECO:0000259" key="6">
    <source>
        <dbReference type="Pfam" id="PF01957"/>
    </source>
</evidence>
<name>A0A563VZV3_9CYAN</name>
<dbReference type="PANTHER" id="PTHR33507">
    <property type="entry name" value="INNER MEMBRANE PROTEIN YBBJ"/>
    <property type="match status" value="1"/>
</dbReference>
<dbReference type="InterPro" id="IPR002810">
    <property type="entry name" value="NfeD-like_C"/>
</dbReference>
<protein>
    <recommendedName>
        <fullName evidence="6">NfeD-like C-terminal domain-containing protein</fullName>
    </recommendedName>
</protein>
<proteinExistence type="predicted"/>
<feature type="transmembrane region" description="Helical" evidence="5">
    <location>
        <begin position="27"/>
        <end position="59"/>
    </location>
</feature>
<accession>A0A563VZV3</accession>
<keyword evidence="8" id="KW-1185">Reference proteome</keyword>
<gene>
    <name evidence="7" type="ORF">H1P_520029</name>
</gene>
<keyword evidence="2 5" id="KW-0812">Transmembrane</keyword>
<evidence type="ECO:0000256" key="1">
    <source>
        <dbReference type="ARBA" id="ARBA00004141"/>
    </source>
</evidence>
<keyword evidence="4 5" id="KW-0472">Membrane</keyword>
<dbReference type="Pfam" id="PF01957">
    <property type="entry name" value="NfeD"/>
    <property type="match status" value="1"/>
</dbReference>
<evidence type="ECO:0000313" key="8">
    <source>
        <dbReference type="Proteomes" id="UP000320055"/>
    </source>
</evidence>
<dbReference type="Proteomes" id="UP000320055">
    <property type="component" value="Unassembled WGS sequence"/>
</dbReference>
<dbReference type="PANTHER" id="PTHR33507:SF3">
    <property type="entry name" value="INNER MEMBRANE PROTEIN YBBJ"/>
    <property type="match status" value="1"/>
</dbReference>
<evidence type="ECO:0000256" key="3">
    <source>
        <dbReference type="ARBA" id="ARBA00022989"/>
    </source>
</evidence>
<keyword evidence="3 5" id="KW-1133">Transmembrane helix</keyword>
<dbReference type="Gene3D" id="2.40.50.140">
    <property type="entry name" value="Nucleic acid-binding proteins"/>
    <property type="match status" value="1"/>
</dbReference>
<organism evidence="7 8">
    <name type="scientific">Hyella patelloides LEGE 07179</name>
    <dbReference type="NCBI Taxonomy" id="945734"/>
    <lineage>
        <taxon>Bacteria</taxon>
        <taxon>Bacillati</taxon>
        <taxon>Cyanobacteriota</taxon>
        <taxon>Cyanophyceae</taxon>
        <taxon>Pleurocapsales</taxon>
        <taxon>Hyellaceae</taxon>
        <taxon>Hyella</taxon>
    </lineage>
</organism>
<evidence type="ECO:0000256" key="2">
    <source>
        <dbReference type="ARBA" id="ARBA00022692"/>
    </source>
</evidence>
<dbReference type="GO" id="GO:0005886">
    <property type="term" value="C:plasma membrane"/>
    <property type="evidence" value="ECO:0007669"/>
    <property type="project" value="TreeGrafter"/>
</dbReference>
<evidence type="ECO:0000256" key="5">
    <source>
        <dbReference type="SAM" id="Phobius"/>
    </source>
</evidence>
<dbReference type="EMBL" id="CAACVJ010000468">
    <property type="protein sequence ID" value="VEP16988.1"/>
    <property type="molecule type" value="Genomic_DNA"/>
</dbReference>